<comment type="caution">
    <text evidence="1">The sequence shown here is derived from an EMBL/GenBank/DDBJ whole genome shotgun (WGS) entry which is preliminary data.</text>
</comment>
<sequence length="60" mass="6738">MAQAVRKKRLAGLLQAIYHNIRSLLCQEAAAASSCKRSFLEEFLPEDGETKSPQCVIPRY</sequence>
<dbReference type="HOGENOM" id="CLU_2932074_0_0_9"/>
<reference evidence="1 2" key="1">
    <citation type="submission" date="2009-01" db="EMBL/GenBank/DDBJ databases">
        <authorList>
            <person name="Fulton L."/>
            <person name="Clifton S."/>
            <person name="Fulton B."/>
            <person name="Xu J."/>
            <person name="Minx P."/>
            <person name="Pepin K.H."/>
            <person name="Johnson M."/>
            <person name="Bhonagiri V."/>
            <person name="Nash W.E."/>
            <person name="Mardis E.R."/>
            <person name="Wilson R.K."/>
        </authorList>
    </citation>
    <scope>NUCLEOTIDE SEQUENCE [LARGE SCALE GENOMIC DNA]</scope>
    <source>
        <strain evidence="2">DSM 10507 / JCM 14656 / S5a33</strain>
    </source>
</reference>
<name>C0CMU3_BLAHS</name>
<evidence type="ECO:0000313" key="2">
    <source>
        <dbReference type="Proteomes" id="UP000003100"/>
    </source>
</evidence>
<proteinExistence type="predicted"/>
<accession>C0CMU3</accession>
<gene>
    <name evidence="1" type="ORF">RUMHYD_02181</name>
</gene>
<reference evidence="1 2" key="2">
    <citation type="submission" date="2009-02" db="EMBL/GenBank/DDBJ databases">
        <title>Draft genome sequence of Blautia hydrogenotrophica DSM 10507 (Ruminococcus hydrogenotrophicus DSM 10507).</title>
        <authorList>
            <person name="Sudarsanam P."/>
            <person name="Ley R."/>
            <person name="Guruge J."/>
            <person name="Turnbaugh P.J."/>
            <person name="Mahowald M."/>
            <person name="Liep D."/>
            <person name="Gordon J."/>
        </authorList>
    </citation>
    <scope>NUCLEOTIDE SEQUENCE [LARGE SCALE GENOMIC DNA]</scope>
    <source>
        <strain evidence="2">DSM 10507 / JCM 14656 / S5a33</strain>
    </source>
</reference>
<dbReference type="Proteomes" id="UP000003100">
    <property type="component" value="Unassembled WGS sequence"/>
</dbReference>
<dbReference type="EMBL" id="ACBZ01000116">
    <property type="protein sequence ID" value="EEG48913.1"/>
    <property type="molecule type" value="Genomic_DNA"/>
</dbReference>
<dbReference type="PATRIC" id="fig|476272.21.peg.1611"/>
<organism evidence="1 2">
    <name type="scientific">Blautia hydrogenotrophica (strain DSM 10507 / JCM 14656 / S5a33)</name>
    <name type="common">Ruminococcus hydrogenotrophicus</name>
    <dbReference type="NCBI Taxonomy" id="476272"/>
    <lineage>
        <taxon>Bacteria</taxon>
        <taxon>Bacillati</taxon>
        <taxon>Bacillota</taxon>
        <taxon>Clostridia</taxon>
        <taxon>Lachnospirales</taxon>
        <taxon>Lachnospiraceae</taxon>
        <taxon>Blautia</taxon>
    </lineage>
</organism>
<protein>
    <submittedName>
        <fullName evidence="1">Uncharacterized protein</fullName>
    </submittedName>
</protein>
<dbReference type="AlphaFoldDB" id="C0CMU3"/>
<evidence type="ECO:0000313" key="1">
    <source>
        <dbReference type="EMBL" id="EEG48913.1"/>
    </source>
</evidence>
<keyword evidence="2" id="KW-1185">Reference proteome</keyword>